<feature type="transmembrane region" description="Helical" evidence="2">
    <location>
        <begin position="270"/>
        <end position="288"/>
    </location>
</feature>
<feature type="compositionally biased region" description="Basic and acidic residues" evidence="1">
    <location>
        <begin position="781"/>
        <end position="791"/>
    </location>
</feature>
<proteinExistence type="predicted"/>
<feature type="transmembrane region" description="Helical" evidence="2">
    <location>
        <begin position="458"/>
        <end position="479"/>
    </location>
</feature>
<comment type="caution">
    <text evidence="4">The sequence shown here is derived from an EMBL/GenBank/DDBJ whole genome shotgun (WGS) entry which is preliminary data.</text>
</comment>
<evidence type="ECO:0000313" key="5">
    <source>
        <dbReference type="Proteomes" id="UP001522462"/>
    </source>
</evidence>
<feature type="transmembrane region" description="Helical" evidence="2">
    <location>
        <begin position="235"/>
        <end position="258"/>
    </location>
</feature>
<feature type="chain" id="PRO_5046782484" evidence="3">
    <location>
        <begin position="23"/>
        <end position="812"/>
    </location>
</feature>
<keyword evidence="2" id="KW-0812">Transmembrane</keyword>
<keyword evidence="5" id="KW-1185">Reference proteome</keyword>
<dbReference type="Proteomes" id="UP001522462">
    <property type="component" value="Unassembled WGS sequence"/>
</dbReference>
<feature type="transmembrane region" description="Helical" evidence="2">
    <location>
        <begin position="194"/>
        <end position="214"/>
    </location>
</feature>
<feature type="region of interest" description="Disordered" evidence="1">
    <location>
        <begin position="758"/>
        <end position="791"/>
    </location>
</feature>
<feature type="signal peptide" evidence="3">
    <location>
        <begin position="1"/>
        <end position="22"/>
    </location>
</feature>
<evidence type="ECO:0000256" key="3">
    <source>
        <dbReference type="SAM" id="SignalP"/>
    </source>
</evidence>
<organism evidence="4 5">
    <name type="scientific">Pseudolactococcus paracarnosus</name>
    <dbReference type="NCBI Taxonomy" id="2749962"/>
    <lineage>
        <taxon>Bacteria</taxon>
        <taxon>Bacillati</taxon>
        <taxon>Bacillota</taxon>
        <taxon>Bacilli</taxon>
        <taxon>Lactobacillales</taxon>
        <taxon>Streptococcaceae</taxon>
        <taxon>Pseudolactococcus</taxon>
    </lineage>
</organism>
<protein>
    <submittedName>
        <fullName evidence="4">Uncharacterized protein</fullName>
    </submittedName>
</protein>
<name>A0ABT0ANH8_9LACT</name>
<evidence type="ECO:0000256" key="2">
    <source>
        <dbReference type="SAM" id="Phobius"/>
    </source>
</evidence>
<keyword evidence="2" id="KW-1133">Transmembrane helix</keyword>
<evidence type="ECO:0000256" key="1">
    <source>
        <dbReference type="SAM" id="MobiDB-lite"/>
    </source>
</evidence>
<feature type="transmembrane region" description="Helical" evidence="2">
    <location>
        <begin position="491"/>
        <end position="511"/>
    </location>
</feature>
<evidence type="ECO:0000313" key="4">
    <source>
        <dbReference type="EMBL" id="MCJ1978037.1"/>
    </source>
</evidence>
<gene>
    <name evidence="4" type="ORF">GYN19_08740</name>
</gene>
<feature type="compositionally biased region" description="Basic and acidic residues" evidence="1">
    <location>
        <begin position="762"/>
        <end position="773"/>
    </location>
</feature>
<feature type="transmembrane region" description="Helical" evidence="2">
    <location>
        <begin position="429"/>
        <end position="452"/>
    </location>
</feature>
<keyword evidence="3" id="KW-0732">Signal</keyword>
<reference evidence="4 5" key="1">
    <citation type="journal article" date="2022" name="Microbiol. Res.">
        <title>Comparative genome analysis, predicted lifestyle and antimicrobial strategies of Lactococcus carnosus and Lactococcus paracarnosus isolated from meat.</title>
        <authorList>
            <person name="Werum V."/>
            <person name="Ehrmann M."/>
            <person name="Vogel R."/>
            <person name="Hilgarth M."/>
        </authorList>
    </citation>
    <scope>NUCLEOTIDE SEQUENCE [LARGE SCALE GENOMIC DNA]</scope>
    <source>
        <strain evidence="4 5">TMW21897</strain>
    </source>
</reference>
<dbReference type="RefSeq" id="WP_243914988.1">
    <property type="nucleotide sequence ID" value="NZ_JAAECY010000046.1"/>
</dbReference>
<dbReference type="EMBL" id="JAAEDA010000013">
    <property type="protein sequence ID" value="MCJ1978037.1"/>
    <property type="molecule type" value="Genomic_DNA"/>
</dbReference>
<keyword evidence="2" id="KW-0472">Membrane</keyword>
<feature type="transmembrane region" description="Helical" evidence="2">
    <location>
        <begin position="523"/>
        <end position="541"/>
    </location>
</feature>
<sequence>MKKILLALTFLTLLFGGSQVYALDTGNATNSGFDKPAFLDPKNSSGIKTPEIITNGQGDIVNTAEYKAVQTVINEIKNLSNQTQGNNAIPITDATYQGYKVKYETAISKLANAGYDKTKTDSAITTLNNAYNSAILTKAGTIDSSNDYQEALAKEAGAINAKDMSALSAYTSYMYIEDKGFFGAKEAFPKIINWFVQIVFAMSKLMFLLDSLILSAISNIDIFQFLDDFVSKMQVILQAILLPVIFPITMALVGLSAMKDLSQGKPFGKKILGVLLRVVIAGVFFLPLSTSSSGIKGSHVITRIIYITKSATDTFTGSMINNLSRVTIVDDTPEKTSTTNFTANVSATNDKVSDSTINALKTQLFNVIVKEPFKEMNFDTNKLPENSVQSEQTALLATKGDPDAVSKYAKANKEKDFTKLGFSNIADKFMVSLASLLKGIVLTLITVGTLIYTWVLQLIVVFAIFVAPVILLLSILPEFEHMLGNMTKRIVVFTALSVSGLLGVQMGLIFNSFMEIAFRNISHSYYISIFIQFIMYALLWWQRDKILSLFDTAKKSVSELAKGSLDSVKSLPSVSTIKNPLKMSRTPALSTSGGGSLPTGAQKVSQSKMSGIKKAGTVGAIGKKLAKHSFKGATQASDKLRFGQDDKAKQIALAKRKETMGALKGKWQNVTGTVKDRKQAVIDSKDRLKTNLSSAIGTLPKEQAQKQLAKFDSNKLQRAENKVFRDKTAQSINYQKRKDELKGKFSDGIKLDMSARKARQKGQVERLSKELFTEKPTLPTSDKHQKRDIKIKSANAKRGIFDSGIIERKGKS</sequence>
<accession>A0ABT0ANH8</accession>